<reference evidence="12 13" key="1">
    <citation type="submission" date="2017-09" db="EMBL/GenBank/DDBJ databases">
        <title>Whole genomes of Flavobacteriaceae.</title>
        <authorList>
            <person name="Stine C."/>
            <person name="Li C."/>
            <person name="Tadesse D."/>
        </authorList>
    </citation>
    <scope>NUCLEOTIDE SEQUENCE [LARGE SCALE GENOMIC DNA]</scope>
    <source>
        <strain evidence="12 13">ATCC 35036</strain>
    </source>
</reference>
<dbReference type="InterPro" id="IPR029044">
    <property type="entry name" value="Nucleotide-diphossugar_trans"/>
</dbReference>
<evidence type="ECO:0000256" key="1">
    <source>
        <dbReference type="ARBA" id="ARBA00000898"/>
    </source>
</evidence>
<dbReference type="PANTHER" id="PTHR21485:SF6">
    <property type="entry name" value="N-ACYLNEURAMINATE CYTIDYLYLTRANSFERASE-RELATED"/>
    <property type="match status" value="1"/>
</dbReference>
<dbReference type="InterPro" id="IPR023214">
    <property type="entry name" value="HAD_sf"/>
</dbReference>
<dbReference type="Gene3D" id="3.40.50.1000">
    <property type="entry name" value="HAD superfamily/HAD-like"/>
    <property type="match status" value="1"/>
</dbReference>
<comment type="caution">
    <text evidence="12">The sequence shown here is derived from an EMBL/GenBank/DDBJ whole genome shotgun (WGS) entry which is preliminary data.</text>
</comment>
<dbReference type="SFLD" id="SFLDS00003">
    <property type="entry name" value="Haloacid_Dehalogenase"/>
    <property type="match status" value="1"/>
</dbReference>
<evidence type="ECO:0000256" key="3">
    <source>
        <dbReference type="ARBA" id="ARBA00005893"/>
    </source>
</evidence>
<keyword evidence="10" id="KW-0448">Lipopolysaccharide biosynthesis</keyword>
<dbReference type="SUPFAM" id="SSF56784">
    <property type="entry name" value="HAD-like"/>
    <property type="match status" value="1"/>
</dbReference>
<dbReference type="SFLD" id="SFLDG01138">
    <property type="entry name" value="C1.6.2:_Deoxy-d-mannose-octulo"/>
    <property type="match status" value="1"/>
</dbReference>
<dbReference type="GO" id="GO:0009103">
    <property type="term" value="P:lipopolysaccharide biosynthetic process"/>
    <property type="evidence" value="ECO:0007669"/>
    <property type="project" value="UniProtKB-KW"/>
</dbReference>
<evidence type="ECO:0000256" key="8">
    <source>
        <dbReference type="ARBA" id="ARBA00022801"/>
    </source>
</evidence>
<gene>
    <name evidence="12" type="ORF">B0A77_06575</name>
</gene>
<dbReference type="Gene3D" id="3.90.550.10">
    <property type="entry name" value="Spore Coat Polysaccharide Biosynthesis Protein SpsA, Chain A"/>
    <property type="match status" value="1"/>
</dbReference>
<dbReference type="Pfam" id="PF08282">
    <property type="entry name" value="Hydrolase_3"/>
    <property type="match status" value="1"/>
</dbReference>
<dbReference type="InterPro" id="IPR050793">
    <property type="entry name" value="CMP-NeuNAc_synthase"/>
</dbReference>
<comment type="cofactor">
    <cofactor evidence="2">
        <name>Mg(2+)</name>
        <dbReference type="ChEBI" id="CHEBI:18420"/>
    </cofactor>
</comment>
<proteinExistence type="inferred from homology"/>
<dbReference type="NCBIfam" id="TIGR01670">
    <property type="entry name" value="KdsC-phosphatas"/>
    <property type="match status" value="1"/>
</dbReference>
<comment type="similarity">
    <text evidence="3">Belongs to the KdsC family.</text>
</comment>
<comment type="subunit">
    <text evidence="4">Homotetramer.</text>
</comment>
<dbReference type="RefSeq" id="WP_014084436.1">
    <property type="nucleotide sequence ID" value="NZ_CBCSFI010000009.1"/>
</dbReference>
<dbReference type="SUPFAM" id="SSF53448">
    <property type="entry name" value="Nucleotide-diphospho-sugar transferases"/>
    <property type="match status" value="1"/>
</dbReference>
<dbReference type="GO" id="GO:0008781">
    <property type="term" value="F:N-acylneuraminate cytidylyltransferase activity"/>
    <property type="evidence" value="ECO:0007669"/>
    <property type="project" value="TreeGrafter"/>
</dbReference>
<evidence type="ECO:0000313" key="13">
    <source>
        <dbReference type="Proteomes" id="UP000220828"/>
    </source>
</evidence>
<dbReference type="SFLD" id="SFLDG01136">
    <property type="entry name" value="C1.6:_Phosphoserine_Phosphatas"/>
    <property type="match status" value="1"/>
</dbReference>
<keyword evidence="7" id="KW-0479">Metal-binding</keyword>
<comment type="catalytic activity">
    <reaction evidence="1">
        <text>3-deoxy-alpha-D-manno-2-octulosonate-8-phosphate + H2O = 3-deoxy-alpha-D-manno-oct-2-ulosonate + phosphate</text>
        <dbReference type="Rhea" id="RHEA:11500"/>
        <dbReference type="ChEBI" id="CHEBI:15377"/>
        <dbReference type="ChEBI" id="CHEBI:43474"/>
        <dbReference type="ChEBI" id="CHEBI:85985"/>
        <dbReference type="ChEBI" id="CHEBI:85986"/>
        <dbReference type="EC" id="3.1.3.45"/>
    </reaction>
</comment>
<evidence type="ECO:0000256" key="11">
    <source>
        <dbReference type="ARBA" id="ARBA00031051"/>
    </source>
</evidence>
<dbReference type="GO" id="GO:0046872">
    <property type="term" value="F:metal ion binding"/>
    <property type="evidence" value="ECO:0007669"/>
    <property type="project" value="UniProtKB-KW"/>
</dbReference>
<protein>
    <recommendedName>
        <fullName evidence="6">3-deoxy-D-manno-octulosonate 8-phosphate phosphatase KdsC</fullName>
        <ecNumber evidence="5">3.1.3.45</ecNumber>
    </recommendedName>
    <alternativeName>
        <fullName evidence="11">KDO 8-P phosphatase</fullName>
    </alternativeName>
</protein>
<dbReference type="AlphaFoldDB" id="A0A2H3KDY0"/>
<dbReference type="Proteomes" id="UP000220828">
    <property type="component" value="Unassembled WGS sequence"/>
</dbReference>
<evidence type="ECO:0000256" key="6">
    <source>
        <dbReference type="ARBA" id="ARBA00020092"/>
    </source>
</evidence>
<evidence type="ECO:0000256" key="9">
    <source>
        <dbReference type="ARBA" id="ARBA00022842"/>
    </source>
</evidence>
<evidence type="ECO:0000313" key="12">
    <source>
        <dbReference type="EMBL" id="PDS24916.1"/>
    </source>
</evidence>
<evidence type="ECO:0000256" key="4">
    <source>
        <dbReference type="ARBA" id="ARBA00011881"/>
    </source>
</evidence>
<accession>A0A2H3KDY0</accession>
<dbReference type="OrthoDB" id="9805604at2"/>
<evidence type="ECO:0000256" key="10">
    <source>
        <dbReference type="ARBA" id="ARBA00022985"/>
    </source>
</evidence>
<dbReference type="EMBL" id="PCMW01000034">
    <property type="protein sequence ID" value="PDS24916.1"/>
    <property type="molecule type" value="Genomic_DNA"/>
</dbReference>
<keyword evidence="12" id="KW-0808">Transferase</keyword>
<keyword evidence="8" id="KW-0378">Hydrolase</keyword>
<evidence type="ECO:0000256" key="7">
    <source>
        <dbReference type="ARBA" id="ARBA00022723"/>
    </source>
</evidence>
<dbReference type="EC" id="3.1.3.45" evidence="5"/>
<evidence type="ECO:0000256" key="5">
    <source>
        <dbReference type="ARBA" id="ARBA00013066"/>
    </source>
</evidence>
<evidence type="ECO:0000256" key="2">
    <source>
        <dbReference type="ARBA" id="ARBA00001946"/>
    </source>
</evidence>
<dbReference type="InterPro" id="IPR036412">
    <property type="entry name" value="HAD-like_sf"/>
</dbReference>
<name>A0A2H3KDY0_9FLAO</name>
<organism evidence="12 13">
    <name type="scientific">Flavobacterium branchiophilum</name>
    <dbReference type="NCBI Taxonomy" id="55197"/>
    <lineage>
        <taxon>Bacteria</taxon>
        <taxon>Pseudomonadati</taxon>
        <taxon>Bacteroidota</taxon>
        <taxon>Flavobacteriia</taxon>
        <taxon>Flavobacteriales</taxon>
        <taxon>Flavobacteriaceae</taxon>
        <taxon>Flavobacterium</taxon>
    </lineage>
</organism>
<dbReference type="GO" id="GO:0019143">
    <property type="term" value="F:3-deoxy-manno-octulosonate-8-phosphatase activity"/>
    <property type="evidence" value="ECO:0007669"/>
    <property type="project" value="UniProtKB-EC"/>
</dbReference>
<dbReference type="InterPro" id="IPR010023">
    <property type="entry name" value="KdsC_fam"/>
</dbReference>
<keyword evidence="9" id="KW-0460">Magnesium</keyword>
<sequence>MCQNIGFISLVFSEKQLDDLVTRKLVGRPLFSWTLGTAIFSKLDQIVVLVSNDSFKITLEKEYHWASNVSFINIQTNQFISNEVNISAILDEYNFNYQNVICINPFGVIIESIDINNCIDTLTKNECKDVYSIQGFTNQECTLNNQFTPKHIDNFKIINIFYAFSNDISRNVTGFVPLSDNKIDTINYDNFTIIELKLIEKLKKQKHCAKISHLVLDVDGVFTDGCVYYDAHGELAKKFDMRDGMGLEIVRQFDVEIVVMTSENSALVAKRMEKLQIKHVFLGVKDKFSFLNRFVIDQQICFSNVAYMGDDVNDLANLCRVGWSFSPQNATDVVKNNVDIVLKNDSGNGAIRELTSFIIKYNQRIF</sequence>
<dbReference type="PANTHER" id="PTHR21485">
    <property type="entry name" value="HAD SUPERFAMILY MEMBERS CMAS AND KDSC"/>
    <property type="match status" value="1"/>
</dbReference>
<dbReference type="OMA" id="AINDNEG"/>